<dbReference type="InterPro" id="IPR032675">
    <property type="entry name" value="LRR_dom_sf"/>
</dbReference>
<evidence type="ECO:0000313" key="1">
    <source>
        <dbReference type="EMBL" id="EFL44519.1"/>
    </source>
</evidence>
<reference evidence="1 2" key="1">
    <citation type="submission" date="2010-08" db="EMBL/GenBank/DDBJ databases">
        <authorList>
            <person name="Durkin A.S."/>
            <person name="Madupu R."/>
            <person name="Torralba M."/>
            <person name="Gillis M."/>
            <person name="Methe B."/>
            <person name="Sutton G."/>
            <person name="Nelson K.E."/>
        </authorList>
    </citation>
    <scope>NUCLEOTIDE SEQUENCE [LARGE SCALE GENOMIC DNA]</scope>
    <source>
        <strain evidence="1 2">PB189-T1-4</strain>
    </source>
</reference>
<feature type="non-terminal residue" evidence="1">
    <location>
        <position position="151"/>
    </location>
</feature>
<accession>A0ABN0B1E5</accession>
<evidence type="ECO:0000313" key="2">
    <source>
        <dbReference type="Proteomes" id="UP000004431"/>
    </source>
</evidence>
<protein>
    <recommendedName>
        <fullName evidence="3">Leucine Rich repeat-containing domain protein</fullName>
    </recommendedName>
</protein>
<dbReference type="Proteomes" id="UP000004431">
    <property type="component" value="Unassembled WGS sequence"/>
</dbReference>
<comment type="caution">
    <text evidence="1">The sequence shown here is derived from an EMBL/GenBank/DDBJ whole genome shotgun (WGS) entry which is preliminary data.</text>
</comment>
<dbReference type="EMBL" id="AEDQ01000011">
    <property type="protein sequence ID" value="EFL44519.1"/>
    <property type="molecule type" value="Genomic_DNA"/>
</dbReference>
<dbReference type="SUPFAM" id="SSF52058">
    <property type="entry name" value="L domain-like"/>
    <property type="match status" value="1"/>
</dbReference>
<name>A0ABN0B1E5_9ACTN</name>
<evidence type="ECO:0008006" key="3">
    <source>
        <dbReference type="Google" id="ProtNLM"/>
    </source>
</evidence>
<proteinExistence type="predicted"/>
<gene>
    <name evidence="1" type="ORF">HMPREF9248_0610</name>
</gene>
<keyword evidence="2" id="KW-1185">Reference proteome</keyword>
<sequence>MSLHNLYAQVTKNNKRRALGGLLMVSVLLALACVPAFINLASADPEGDVAINETNFPDPKFRRFITKKFDKDKNGVLSPSERNGKGTRFKKIRYINNSISNLKGIEFFPQIIELNCSKNQISSLDLSRNTNLKILKCSNNQLTTLNLPSTL</sequence>
<organism evidence="1 2">
    <name type="scientific">Fannyhessea vaginae PB189-T1-4</name>
    <dbReference type="NCBI Taxonomy" id="866774"/>
    <lineage>
        <taxon>Bacteria</taxon>
        <taxon>Bacillati</taxon>
        <taxon>Actinomycetota</taxon>
        <taxon>Coriobacteriia</taxon>
        <taxon>Coriobacteriales</taxon>
        <taxon>Atopobiaceae</taxon>
        <taxon>Fannyhessea</taxon>
    </lineage>
</organism>
<dbReference type="Gene3D" id="3.80.10.10">
    <property type="entry name" value="Ribonuclease Inhibitor"/>
    <property type="match status" value="1"/>
</dbReference>